<dbReference type="OrthoDB" id="5339271at2759"/>
<protein>
    <submittedName>
        <fullName evidence="1">Uncharacterized protein</fullName>
    </submittedName>
</protein>
<dbReference type="SUPFAM" id="SSF53335">
    <property type="entry name" value="S-adenosyl-L-methionine-dependent methyltransferases"/>
    <property type="match status" value="1"/>
</dbReference>
<keyword evidence="2" id="KW-1185">Reference proteome</keyword>
<name>A0A1Q5UCM3_9EURO</name>
<dbReference type="EMBL" id="MNBE01000379">
    <property type="protein sequence ID" value="OKP10236.1"/>
    <property type="molecule type" value="Genomic_DNA"/>
</dbReference>
<evidence type="ECO:0000313" key="2">
    <source>
        <dbReference type="Proteomes" id="UP000186955"/>
    </source>
</evidence>
<organism evidence="1 2">
    <name type="scientific">Penicillium subrubescens</name>
    <dbReference type="NCBI Taxonomy" id="1316194"/>
    <lineage>
        <taxon>Eukaryota</taxon>
        <taxon>Fungi</taxon>
        <taxon>Dikarya</taxon>
        <taxon>Ascomycota</taxon>
        <taxon>Pezizomycotina</taxon>
        <taxon>Eurotiomycetes</taxon>
        <taxon>Eurotiomycetidae</taxon>
        <taxon>Eurotiales</taxon>
        <taxon>Aspergillaceae</taxon>
        <taxon>Penicillium</taxon>
    </lineage>
</organism>
<comment type="caution">
    <text evidence="1">The sequence shown here is derived from an EMBL/GenBank/DDBJ whole genome shotgun (WGS) entry which is preliminary data.</text>
</comment>
<evidence type="ECO:0000313" key="1">
    <source>
        <dbReference type="EMBL" id="OKP10236.1"/>
    </source>
</evidence>
<accession>A0A1Q5UCM3</accession>
<dbReference type="Gene3D" id="3.40.50.150">
    <property type="entry name" value="Vaccinia Virus protein VP39"/>
    <property type="match status" value="1"/>
</dbReference>
<dbReference type="CDD" id="cd02440">
    <property type="entry name" value="AdoMet_MTases"/>
    <property type="match status" value="1"/>
</dbReference>
<reference evidence="1 2" key="1">
    <citation type="submission" date="2016-10" db="EMBL/GenBank/DDBJ databases">
        <title>Genome sequence of the ascomycete fungus Penicillium subrubescens.</title>
        <authorList>
            <person name="De Vries R.P."/>
            <person name="Peng M."/>
            <person name="Dilokpimol A."/>
            <person name="Hilden K."/>
            <person name="Makela M.R."/>
            <person name="Grigoriev I."/>
            <person name="Riley R."/>
            <person name="Granchi Z."/>
        </authorList>
    </citation>
    <scope>NUCLEOTIDE SEQUENCE [LARGE SCALE GENOMIC DNA]</scope>
    <source>
        <strain evidence="1 2">CBS 132785</strain>
    </source>
</reference>
<dbReference type="Proteomes" id="UP000186955">
    <property type="component" value="Unassembled WGS sequence"/>
</dbReference>
<sequence length="314" mass="35905">MGIDGQQTTHGQSYAYTSPYWAEFYDMWVEDIVGPTALAKDDDFFFSLLSPFLSSNSSIQEPLRVVDMATGTGRVIRGILRKMESHAQTKKPLENQDRIEIWGIDHSQAMIERAKSLLEMKLQPSTTLIWRNTTAASFVDDNPELQNTVDLIIFAAGSIGHLTAPGEKKRYLQQVVKALRKTDHSRTRHPVAAISILKEEDSLDSKEQDIPNLQVSHATEMRKISQRWPHLEYHKSPITTLRNEDRLIDSFKLSVIETATGKIISQEMYSWSLKSFNEDEWDRELGDCGLRIGHKIQTKSNMGSETWYLLYLTK</sequence>
<gene>
    <name evidence="1" type="ORF">PENSUB_4410</name>
</gene>
<dbReference type="AlphaFoldDB" id="A0A1Q5UCM3"/>
<dbReference type="InterPro" id="IPR029063">
    <property type="entry name" value="SAM-dependent_MTases_sf"/>
</dbReference>
<proteinExistence type="predicted"/>